<feature type="chain" id="PRO_5047054608" description="ABC transporter periplasmic binding protein yphF" evidence="1">
    <location>
        <begin position="25"/>
        <end position="237"/>
    </location>
</feature>
<evidence type="ECO:0000256" key="1">
    <source>
        <dbReference type="SAM" id="SignalP"/>
    </source>
</evidence>
<accession>A0ABS7K2X6</accession>
<sequence length="237" mass="26749">MNKLKKIVPSLLLVLTFLSGCMYPEENLAQNNIPYEAQLESVQKAVDQYQEKNGGILPIKTKDASTPIYQKYLIDFKKIVPGYIPEIPGNAFENGGVFQYVLIDVETDPTVKLLDLRIADTIRDINLRLSTNKYPPFKDQLSKNVFTLDFSKLGFSEDPVAVSPYTGTNLPFVISGEGEIYVDYRSDLYQLLKDSEQSMTPGEDIRYILTEDSMFVPAYSLPYTVDSANSEPIFLDN</sequence>
<dbReference type="Proteomes" id="UP000769780">
    <property type="component" value="Unassembled WGS sequence"/>
</dbReference>
<name>A0ABS7K2X6_9BACI</name>
<feature type="signal peptide" evidence="1">
    <location>
        <begin position="1"/>
        <end position="24"/>
    </location>
</feature>
<keyword evidence="1" id="KW-0732">Signal</keyword>
<protein>
    <recommendedName>
        <fullName evidence="4">ABC transporter periplasmic binding protein yphF</fullName>
    </recommendedName>
</protein>
<evidence type="ECO:0000313" key="2">
    <source>
        <dbReference type="EMBL" id="MBY0096539.1"/>
    </source>
</evidence>
<keyword evidence="3" id="KW-1185">Reference proteome</keyword>
<dbReference type="PROSITE" id="PS51257">
    <property type="entry name" value="PROKAR_LIPOPROTEIN"/>
    <property type="match status" value="1"/>
</dbReference>
<comment type="caution">
    <text evidence="2">The sequence shown here is derived from an EMBL/GenBank/DDBJ whole genome shotgun (WGS) entry which is preliminary data.</text>
</comment>
<reference evidence="2 3" key="1">
    <citation type="submission" date="2020-07" db="EMBL/GenBank/DDBJ databases">
        <title>Fungal Genomes of the International Space Station.</title>
        <authorList>
            <person name="Seuylemezian A."/>
            <person name="Singh N.K."/>
            <person name="Wood J."/>
            <person name="Venkateswaran K."/>
        </authorList>
    </citation>
    <scope>NUCLEOTIDE SEQUENCE [LARGE SCALE GENOMIC DNA]</scope>
    <source>
        <strain evidence="2 3">PL-B2</strain>
    </source>
</reference>
<evidence type="ECO:0000313" key="3">
    <source>
        <dbReference type="Proteomes" id="UP000769780"/>
    </source>
</evidence>
<proteinExistence type="predicted"/>
<dbReference type="EMBL" id="JACWFH010000008">
    <property type="protein sequence ID" value="MBY0096539.1"/>
    <property type="molecule type" value="Genomic_DNA"/>
</dbReference>
<dbReference type="RefSeq" id="WP_221872491.1">
    <property type="nucleotide sequence ID" value="NZ_JACWFH010000008.1"/>
</dbReference>
<gene>
    <name evidence="2" type="ORF">H0185_06935</name>
</gene>
<evidence type="ECO:0008006" key="4">
    <source>
        <dbReference type="Google" id="ProtNLM"/>
    </source>
</evidence>
<organism evidence="2 3">
    <name type="scientific">Mesobacillus maritimus</name>
    <dbReference type="NCBI Taxonomy" id="1643336"/>
    <lineage>
        <taxon>Bacteria</taxon>
        <taxon>Bacillati</taxon>
        <taxon>Bacillota</taxon>
        <taxon>Bacilli</taxon>
        <taxon>Bacillales</taxon>
        <taxon>Bacillaceae</taxon>
        <taxon>Mesobacillus</taxon>
    </lineage>
</organism>